<proteinExistence type="predicted"/>
<dbReference type="PROSITE" id="PS50089">
    <property type="entry name" value="ZF_RING_2"/>
    <property type="match status" value="1"/>
</dbReference>
<dbReference type="Proteomes" id="UP000284403">
    <property type="component" value="Unassembled WGS sequence"/>
</dbReference>
<dbReference type="EMBL" id="MKKU01000013">
    <property type="protein sequence ID" value="RNF27191.1"/>
    <property type="molecule type" value="Genomic_DNA"/>
</dbReference>
<dbReference type="Pfam" id="PF13920">
    <property type="entry name" value="zf-C3HC4_3"/>
    <property type="match status" value="1"/>
</dbReference>
<organism evidence="3 4">
    <name type="scientific">Trypanosoma conorhini</name>
    <dbReference type="NCBI Taxonomy" id="83891"/>
    <lineage>
        <taxon>Eukaryota</taxon>
        <taxon>Discoba</taxon>
        <taxon>Euglenozoa</taxon>
        <taxon>Kinetoplastea</taxon>
        <taxon>Metakinetoplastina</taxon>
        <taxon>Trypanosomatida</taxon>
        <taxon>Trypanosomatidae</taxon>
        <taxon>Trypanosoma</taxon>
    </lineage>
</organism>
<dbReference type="RefSeq" id="XP_029232397.1">
    <property type="nucleotide sequence ID" value="XM_029367505.1"/>
</dbReference>
<evidence type="ECO:0000313" key="3">
    <source>
        <dbReference type="EMBL" id="RNF27191.1"/>
    </source>
</evidence>
<evidence type="ECO:0000259" key="2">
    <source>
        <dbReference type="PROSITE" id="PS50089"/>
    </source>
</evidence>
<dbReference type="GO" id="GO:0016567">
    <property type="term" value="P:protein ubiquitination"/>
    <property type="evidence" value="ECO:0007669"/>
    <property type="project" value="TreeGrafter"/>
</dbReference>
<keyword evidence="1" id="KW-0863">Zinc-finger</keyword>
<protein>
    <submittedName>
        <fullName evidence="3">Zinc finger family protein</fullName>
    </submittedName>
</protein>
<evidence type="ECO:0000313" key="4">
    <source>
        <dbReference type="Proteomes" id="UP000284403"/>
    </source>
</evidence>
<accession>A0A3R7PLK0</accession>
<reference evidence="3 4" key="1">
    <citation type="journal article" date="2018" name="BMC Genomics">
        <title>Genomic comparison of Trypanosoma conorhini and Trypanosoma rangeli to Trypanosoma cruzi strains of high and low virulence.</title>
        <authorList>
            <person name="Bradwell K.R."/>
            <person name="Koparde V.N."/>
            <person name="Matveyev A.V."/>
            <person name="Serrano M.G."/>
            <person name="Alves J.M."/>
            <person name="Parikh H."/>
            <person name="Huang B."/>
            <person name="Lee V."/>
            <person name="Espinosa-Alvarez O."/>
            <person name="Ortiz P.A."/>
            <person name="Costa-Martins A.G."/>
            <person name="Teixeira M.M."/>
            <person name="Buck G.A."/>
        </authorList>
    </citation>
    <scope>NUCLEOTIDE SEQUENCE [LARGE SCALE GENOMIC DNA]</scope>
    <source>
        <strain evidence="3 4">025E</strain>
    </source>
</reference>
<dbReference type="InterPro" id="IPR001841">
    <property type="entry name" value="Znf_RING"/>
</dbReference>
<gene>
    <name evidence="3" type="ORF">Tco025E_00565</name>
</gene>
<dbReference type="InterPro" id="IPR045194">
    <property type="entry name" value="MGRN1/RNF157-like"/>
</dbReference>
<evidence type="ECO:0000256" key="1">
    <source>
        <dbReference type="PROSITE-ProRule" id="PRU00175"/>
    </source>
</evidence>
<dbReference type="GeneID" id="40314176"/>
<dbReference type="AlphaFoldDB" id="A0A3R7PLK0"/>
<comment type="caution">
    <text evidence="3">The sequence shown here is derived from an EMBL/GenBank/DDBJ whole genome shotgun (WGS) entry which is preliminary data.</text>
</comment>
<dbReference type="GO" id="GO:0008270">
    <property type="term" value="F:zinc ion binding"/>
    <property type="evidence" value="ECO:0007669"/>
    <property type="project" value="UniProtKB-KW"/>
</dbReference>
<dbReference type="InterPro" id="IPR013083">
    <property type="entry name" value="Znf_RING/FYVE/PHD"/>
</dbReference>
<dbReference type="OrthoDB" id="1711136at2759"/>
<keyword evidence="1" id="KW-0479">Metal-binding</keyword>
<dbReference type="Gene3D" id="3.30.40.10">
    <property type="entry name" value="Zinc/RING finger domain, C3HC4 (zinc finger)"/>
    <property type="match status" value="1"/>
</dbReference>
<keyword evidence="4" id="KW-1185">Reference proteome</keyword>
<feature type="domain" description="RING-type" evidence="2">
    <location>
        <begin position="318"/>
        <end position="358"/>
    </location>
</feature>
<keyword evidence="1" id="KW-0862">Zinc</keyword>
<dbReference type="PANTHER" id="PTHR22996:SF0">
    <property type="entry name" value="RE60872P-RELATED"/>
    <property type="match status" value="1"/>
</dbReference>
<dbReference type="PANTHER" id="PTHR22996">
    <property type="entry name" value="MAHOGUNIN"/>
    <property type="match status" value="1"/>
</dbReference>
<dbReference type="GO" id="GO:0061630">
    <property type="term" value="F:ubiquitin protein ligase activity"/>
    <property type="evidence" value="ECO:0007669"/>
    <property type="project" value="UniProtKB-EC"/>
</dbReference>
<name>A0A3R7PLK0_9TRYP</name>
<dbReference type="SMART" id="SM00184">
    <property type="entry name" value="RING"/>
    <property type="match status" value="1"/>
</dbReference>
<sequence>MGNWLTAAARPAPPAPQRHLVGGPKTFYLISGGPTIRYTGQPPITGPLIFNVDTDQLDDGEAIDRAETIQLPVAVPSRQSFRLTQFDPKNRESGFLLSFSIAMSEPGQTLRVLAGVDVDYRVGEGVQLMQSERSQNPFCLFEFVSPEEFHEKIEVCEPLHIERLKKATFRFAENRVRCLTYAPIAIELLYEAPAEEVALNTQSFAGAANAVPVSASRREFGAGGNHGGAKAAGARSPPTVRIVQYTFLDIPDGARGRASLPHGESPGEAPRPVYEAKMVRQLLQHGTQVYELDDVYDLGGDYDVIDSNDEEEESADVCVICLMNARNTTILPCRHMCLCYECASVLRFQQNNRCPVCRGNIERVMTI</sequence>
<dbReference type="SUPFAM" id="SSF57850">
    <property type="entry name" value="RING/U-box"/>
    <property type="match status" value="1"/>
</dbReference>